<evidence type="ECO:0000313" key="2">
    <source>
        <dbReference type="EMBL" id="KAJ9667027.1"/>
    </source>
</evidence>
<dbReference type="EMBL" id="JAPDRL010000015">
    <property type="protein sequence ID" value="KAJ9667027.1"/>
    <property type="molecule type" value="Genomic_DNA"/>
</dbReference>
<comment type="caution">
    <text evidence="2">The sequence shown here is derived from an EMBL/GenBank/DDBJ whole genome shotgun (WGS) entry which is preliminary data.</text>
</comment>
<sequence length="339" mass="36896">MAPILGNPAMPSLLAGSVPRNVLRSASGSAAPAPEIGWETLYNRQVDIFKQEREVWQHERTLLRNEIERLKAQLASDHSKLGTNGQLEDGEASDHAHHGHGFPHAAIEPSVGSHTPSSSPPGGQRSPMSRLPSISEDEDSAPVLKNLNGENHFPSIASAMERGVDQVLKDETPLSPNPTPKHLSPLPASYVKHAGHTPAKLGTFSPSESLHSPLHNRHTRENTDTNARLAEQLDYDVDDDPPLKGPLALPSTPEHPKAPAMLGELQNKLQEIEHDPDAHKPVVMQGRPAPLDESEIKQLASPSENKENEPVLNDDPHMAIKLRKKQSFNFGAPLGKLRP</sequence>
<name>A0ABQ9P3S1_9PEZI</name>
<evidence type="ECO:0000313" key="3">
    <source>
        <dbReference type="Proteomes" id="UP001172684"/>
    </source>
</evidence>
<evidence type="ECO:0008006" key="4">
    <source>
        <dbReference type="Google" id="ProtNLM"/>
    </source>
</evidence>
<protein>
    <recommendedName>
        <fullName evidence="4">DUF3835 domain-containing protein</fullName>
    </recommendedName>
</protein>
<gene>
    <name evidence="2" type="ORF">H2201_002861</name>
</gene>
<feature type="compositionally biased region" description="Basic and acidic residues" evidence="1">
    <location>
        <begin position="304"/>
        <end position="318"/>
    </location>
</feature>
<organism evidence="2 3">
    <name type="scientific">Coniosporium apollinis</name>
    <dbReference type="NCBI Taxonomy" id="61459"/>
    <lineage>
        <taxon>Eukaryota</taxon>
        <taxon>Fungi</taxon>
        <taxon>Dikarya</taxon>
        <taxon>Ascomycota</taxon>
        <taxon>Pezizomycotina</taxon>
        <taxon>Dothideomycetes</taxon>
        <taxon>Dothideomycetes incertae sedis</taxon>
        <taxon>Coniosporium</taxon>
    </lineage>
</organism>
<dbReference type="Proteomes" id="UP001172684">
    <property type="component" value="Unassembled WGS sequence"/>
</dbReference>
<feature type="region of interest" description="Disordered" evidence="1">
    <location>
        <begin position="80"/>
        <end position="150"/>
    </location>
</feature>
<reference evidence="2" key="1">
    <citation type="submission" date="2022-10" db="EMBL/GenBank/DDBJ databases">
        <title>Culturing micro-colonial fungi from biological soil crusts in the Mojave desert and describing Neophaeococcomyces mojavensis, and introducing the new genera and species Taxawa tesnikishii.</title>
        <authorList>
            <person name="Kurbessoian T."/>
            <person name="Stajich J.E."/>
        </authorList>
    </citation>
    <scope>NUCLEOTIDE SEQUENCE</scope>
    <source>
        <strain evidence="2">TK_1</strain>
    </source>
</reference>
<accession>A0ABQ9P3S1</accession>
<feature type="compositionally biased region" description="Low complexity" evidence="1">
    <location>
        <begin position="102"/>
        <end position="130"/>
    </location>
</feature>
<feature type="region of interest" description="Disordered" evidence="1">
    <location>
        <begin position="169"/>
        <end position="339"/>
    </location>
</feature>
<evidence type="ECO:0000256" key="1">
    <source>
        <dbReference type="SAM" id="MobiDB-lite"/>
    </source>
</evidence>
<proteinExistence type="predicted"/>
<keyword evidence="3" id="KW-1185">Reference proteome</keyword>
<feature type="compositionally biased region" description="Basic and acidic residues" evidence="1">
    <location>
        <begin position="270"/>
        <end position="280"/>
    </location>
</feature>